<sequence length="268" mass="31175">MIITLSSIPSRFQFLPRFFNVLASQELKPEAVELYVARRYRRFPGEVPALPPLPDWVTVTWIDEDIGPASKVLPACRKWAGRDIDILYCDDDHAYDRMWAMRFQQQRDRMPDVALCEKPMRADDVGLERKQVSDFPRGYTYLTDKTLYKFVKLATLGFVRLERKRIVEGYADIMEGYAGCMVKPDWLADADFDIPDVFWTVDDIWLSGILAVKSIKIHTTKNPVITKEFRDAHLFASPLWKHIENGIGRHEANRRCAVYMSETHGIWK</sequence>
<reference evidence="1" key="1">
    <citation type="submission" date="2020-09" db="EMBL/GenBank/DDBJ databases">
        <title>Genome seq and assembly of Tianweitania sp.</title>
        <authorList>
            <person name="Chhetri G."/>
        </authorList>
    </citation>
    <scope>NUCLEOTIDE SEQUENCE</scope>
    <source>
        <strain evidence="1">Rool2</strain>
    </source>
</reference>
<name>A0A8J6PWE9_9HYPH</name>
<accession>A0A8J6PWE9</accession>
<evidence type="ECO:0000313" key="2">
    <source>
        <dbReference type="Proteomes" id="UP000643405"/>
    </source>
</evidence>
<dbReference type="EMBL" id="JACVVX010000018">
    <property type="protein sequence ID" value="MBD0417554.1"/>
    <property type="molecule type" value="Genomic_DNA"/>
</dbReference>
<keyword evidence="2" id="KW-1185">Reference proteome</keyword>
<evidence type="ECO:0000313" key="1">
    <source>
        <dbReference type="EMBL" id="MBD0417554.1"/>
    </source>
</evidence>
<dbReference type="RefSeq" id="WP_188166993.1">
    <property type="nucleotide sequence ID" value="NZ_JACVVX010000018.1"/>
</dbReference>
<organism evidence="1 2">
    <name type="scientific">Oryzicola mucosus</name>
    <dbReference type="NCBI Taxonomy" id="2767425"/>
    <lineage>
        <taxon>Bacteria</taxon>
        <taxon>Pseudomonadati</taxon>
        <taxon>Pseudomonadota</taxon>
        <taxon>Alphaproteobacteria</taxon>
        <taxon>Hyphomicrobiales</taxon>
        <taxon>Phyllobacteriaceae</taxon>
        <taxon>Oryzicola</taxon>
    </lineage>
</organism>
<dbReference type="AlphaFoldDB" id="A0A8J6PWE9"/>
<dbReference type="Proteomes" id="UP000643405">
    <property type="component" value="Unassembled WGS sequence"/>
</dbReference>
<comment type="caution">
    <text evidence="1">The sequence shown here is derived from an EMBL/GenBank/DDBJ whole genome shotgun (WGS) entry which is preliminary data.</text>
</comment>
<protein>
    <submittedName>
        <fullName evidence="1">Uncharacterized protein</fullName>
    </submittedName>
</protein>
<proteinExistence type="predicted"/>
<gene>
    <name evidence="1" type="ORF">ICI42_23250</name>
</gene>